<dbReference type="EC" id="4.1.2.25" evidence="6"/>
<evidence type="ECO:0000256" key="6">
    <source>
        <dbReference type="RuleBase" id="RU362079"/>
    </source>
</evidence>
<evidence type="ECO:0000256" key="1">
    <source>
        <dbReference type="ARBA" id="ARBA00001353"/>
    </source>
</evidence>
<keyword evidence="9" id="KW-1185">Reference proteome</keyword>
<gene>
    <name evidence="8" type="primary">folB</name>
    <name evidence="8" type="ORF">LZZ85_20455</name>
</gene>
<evidence type="ECO:0000313" key="9">
    <source>
        <dbReference type="Proteomes" id="UP001165367"/>
    </source>
</evidence>
<dbReference type="Proteomes" id="UP001165367">
    <property type="component" value="Unassembled WGS sequence"/>
</dbReference>
<evidence type="ECO:0000313" key="8">
    <source>
        <dbReference type="EMBL" id="MCG2616682.1"/>
    </source>
</evidence>
<evidence type="ECO:0000256" key="2">
    <source>
        <dbReference type="ARBA" id="ARBA00005013"/>
    </source>
</evidence>
<dbReference type="InterPro" id="IPR043133">
    <property type="entry name" value="GTP-CH-I_C/QueF"/>
</dbReference>
<evidence type="ECO:0000259" key="7">
    <source>
        <dbReference type="SMART" id="SM00905"/>
    </source>
</evidence>
<dbReference type="PANTHER" id="PTHR42844">
    <property type="entry name" value="DIHYDRONEOPTERIN ALDOLASE 1-RELATED"/>
    <property type="match status" value="1"/>
</dbReference>
<evidence type="ECO:0000256" key="3">
    <source>
        <dbReference type="ARBA" id="ARBA00005708"/>
    </source>
</evidence>
<dbReference type="Pfam" id="PF02152">
    <property type="entry name" value="FolB"/>
    <property type="match status" value="1"/>
</dbReference>
<dbReference type="SMART" id="SM00905">
    <property type="entry name" value="FolB"/>
    <property type="match status" value="1"/>
</dbReference>
<organism evidence="8 9">
    <name type="scientific">Terrimonas ginsenosidimutans</name>
    <dbReference type="NCBI Taxonomy" id="2908004"/>
    <lineage>
        <taxon>Bacteria</taxon>
        <taxon>Pseudomonadati</taxon>
        <taxon>Bacteroidota</taxon>
        <taxon>Chitinophagia</taxon>
        <taxon>Chitinophagales</taxon>
        <taxon>Chitinophagaceae</taxon>
        <taxon>Terrimonas</taxon>
    </lineage>
</organism>
<accession>A0ABS9KWQ5</accession>
<dbReference type="SUPFAM" id="SSF55620">
    <property type="entry name" value="Tetrahydrobiopterin biosynthesis enzymes-like"/>
    <property type="match status" value="1"/>
</dbReference>
<dbReference type="NCBIfam" id="TIGR00526">
    <property type="entry name" value="folB_dom"/>
    <property type="match status" value="1"/>
</dbReference>
<dbReference type="NCBIfam" id="TIGR00525">
    <property type="entry name" value="folB"/>
    <property type="match status" value="1"/>
</dbReference>
<dbReference type="Gene3D" id="3.30.1130.10">
    <property type="match status" value="1"/>
</dbReference>
<comment type="function">
    <text evidence="6">Catalyzes the conversion of 7,8-dihydroneopterin to 6-hydroxymethyl-7,8-dihydropterin.</text>
</comment>
<comment type="pathway">
    <text evidence="2 6">Cofactor biosynthesis; tetrahydrofolate biosynthesis; 2-amino-4-hydroxy-6-hydroxymethyl-7,8-dihydropteridine diphosphate from 7,8-dihydroneopterin triphosphate: step 3/4.</text>
</comment>
<name>A0ABS9KWQ5_9BACT</name>
<dbReference type="EMBL" id="JAKLTR010000014">
    <property type="protein sequence ID" value="MCG2616682.1"/>
    <property type="molecule type" value="Genomic_DNA"/>
</dbReference>
<keyword evidence="5 6" id="KW-0456">Lyase</keyword>
<evidence type="ECO:0000256" key="4">
    <source>
        <dbReference type="ARBA" id="ARBA00022909"/>
    </source>
</evidence>
<dbReference type="PANTHER" id="PTHR42844:SF1">
    <property type="entry name" value="DIHYDRONEOPTERIN ALDOLASE 1-RELATED"/>
    <property type="match status" value="1"/>
</dbReference>
<dbReference type="RefSeq" id="WP_237875220.1">
    <property type="nucleotide sequence ID" value="NZ_JAKLTR010000014.1"/>
</dbReference>
<dbReference type="InterPro" id="IPR006156">
    <property type="entry name" value="Dihydroneopterin_aldolase"/>
</dbReference>
<comment type="catalytic activity">
    <reaction evidence="1 6">
        <text>7,8-dihydroneopterin = 6-hydroxymethyl-7,8-dihydropterin + glycolaldehyde</text>
        <dbReference type="Rhea" id="RHEA:10540"/>
        <dbReference type="ChEBI" id="CHEBI:17001"/>
        <dbReference type="ChEBI" id="CHEBI:17071"/>
        <dbReference type="ChEBI" id="CHEBI:44841"/>
        <dbReference type="EC" id="4.1.2.25"/>
    </reaction>
</comment>
<protein>
    <recommendedName>
        <fullName evidence="6">7,8-dihydroneopterin aldolase</fullName>
        <ecNumber evidence="6">4.1.2.25</ecNumber>
    </recommendedName>
</protein>
<dbReference type="GO" id="GO:0004150">
    <property type="term" value="F:dihydroneopterin aldolase activity"/>
    <property type="evidence" value="ECO:0007669"/>
    <property type="project" value="UniProtKB-EC"/>
</dbReference>
<reference evidence="8" key="1">
    <citation type="submission" date="2022-01" db="EMBL/GenBank/DDBJ databases">
        <authorList>
            <person name="Jo J.-H."/>
            <person name="Im W.-T."/>
        </authorList>
    </citation>
    <scope>NUCLEOTIDE SEQUENCE</scope>
    <source>
        <strain evidence="8">NA20</strain>
    </source>
</reference>
<feature type="domain" description="Dihydroneopterin aldolase/epimerase" evidence="7">
    <location>
        <begin position="7"/>
        <end position="118"/>
    </location>
</feature>
<sequence>MPGLMHISLNNVRFRAYHGLYPEERQKGNDFVVNMEVAYEPGEGIIVDLDKTIDYAALFNIINETMQQPVDLLETLTQTIAYAAHKKFPSIRTATVSVEKLNPPIDNFSGSSAVKFSCNF</sequence>
<evidence type="ECO:0000256" key="5">
    <source>
        <dbReference type="ARBA" id="ARBA00023239"/>
    </source>
</evidence>
<comment type="similarity">
    <text evidence="3 6">Belongs to the DHNA family.</text>
</comment>
<proteinExistence type="inferred from homology"/>
<dbReference type="InterPro" id="IPR006157">
    <property type="entry name" value="FolB_dom"/>
</dbReference>
<keyword evidence="4 6" id="KW-0289">Folate biosynthesis</keyword>
<comment type="caution">
    <text evidence="8">The sequence shown here is derived from an EMBL/GenBank/DDBJ whole genome shotgun (WGS) entry which is preliminary data.</text>
</comment>